<dbReference type="InterPro" id="IPR038261">
    <property type="entry name" value="GPP34-like_sf"/>
</dbReference>
<comment type="caution">
    <text evidence="5">The sequence shown here is derived from an EMBL/GenBank/DDBJ whole genome shotgun (WGS) entry which is preliminary data.</text>
</comment>
<keyword evidence="2" id="KW-0333">Golgi apparatus</keyword>
<dbReference type="InterPro" id="IPR008628">
    <property type="entry name" value="GPP34-like"/>
</dbReference>
<evidence type="ECO:0000256" key="2">
    <source>
        <dbReference type="ARBA" id="ARBA00023034"/>
    </source>
</evidence>
<comment type="subcellular location">
    <subcellularLocation>
        <location evidence="1">Golgi apparatus membrane</location>
        <topology evidence="1">Peripheral membrane protein</topology>
        <orientation evidence="1">Cytoplasmic side</orientation>
    </subcellularLocation>
</comment>
<sequence>MRDKLNLPEELLLLILDDDTGRERASLVSYLSAGAALAEFALEERVAVTGEDRKQRYELVDPSRPDHPYLAAVLDVMNDRGFSKSPQSLVSAVGGKGRLLEHLRSALVDKGILRRERKKALGLFSYTVYPLADRAAEEAVKARIKMTITSEGEVSPRDAVLITLVKHAGILHRTFGRDLIGERKRRIKEITQGEHLATSATHAAIAAVQAALIAATTASTVAATSG</sequence>
<evidence type="ECO:0000256" key="3">
    <source>
        <dbReference type="ARBA" id="ARBA00023121"/>
    </source>
</evidence>
<dbReference type="RefSeq" id="WP_189575781.1">
    <property type="nucleotide sequence ID" value="NZ_BMXU01000002.1"/>
</dbReference>
<dbReference type="PANTHER" id="PTHR12704:SF2">
    <property type="entry name" value="GOLGI PHOSPHOPROTEIN 3 HOMOLOG SAURON"/>
    <property type="match status" value="1"/>
</dbReference>
<evidence type="ECO:0000313" key="5">
    <source>
        <dbReference type="EMBL" id="MFC3303320.1"/>
    </source>
</evidence>
<keyword evidence="4" id="KW-0472">Membrane</keyword>
<reference evidence="6" key="1">
    <citation type="journal article" date="2019" name="Int. J. Syst. Evol. Microbiol.">
        <title>The Global Catalogue of Microorganisms (GCM) 10K type strain sequencing project: providing services to taxonomists for standard genome sequencing and annotation.</title>
        <authorList>
            <consortium name="The Broad Institute Genomics Platform"/>
            <consortium name="The Broad Institute Genome Sequencing Center for Infectious Disease"/>
            <person name="Wu L."/>
            <person name="Ma J."/>
        </authorList>
    </citation>
    <scope>NUCLEOTIDE SEQUENCE [LARGE SCALE GENOMIC DNA]</scope>
    <source>
        <strain evidence="6">KCTC 22245</strain>
    </source>
</reference>
<name>A0ABV7MD71_9PROT</name>
<organism evidence="5 6">
    <name type="scientific">Parvularcula lutaonensis</name>
    <dbReference type="NCBI Taxonomy" id="491923"/>
    <lineage>
        <taxon>Bacteria</taxon>
        <taxon>Pseudomonadati</taxon>
        <taxon>Pseudomonadota</taxon>
        <taxon>Alphaproteobacteria</taxon>
        <taxon>Parvularculales</taxon>
        <taxon>Parvularculaceae</taxon>
        <taxon>Parvularcula</taxon>
    </lineage>
</organism>
<dbReference type="Pfam" id="PF05719">
    <property type="entry name" value="GPP34"/>
    <property type="match status" value="1"/>
</dbReference>
<protein>
    <submittedName>
        <fullName evidence="5">GPP34 family phosphoprotein</fullName>
    </submittedName>
</protein>
<evidence type="ECO:0000313" key="6">
    <source>
        <dbReference type="Proteomes" id="UP001595607"/>
    </source>
</evidence>
<keyword evidence="6" id="KW-1185">Reference proteome</keyword>
<accession>A0ABV7MD71</accession>
<gene>
    <name evidence="5" type="ORF">ACFONP_11310</name>
</gene>
<dbReference type="Proteomes" id="UP001595607">
    <property type="component" value="Unassembled WGS sequence"/>
</dbReference>
<keyword evidence="3" id="KW-0446">Lipid-binding</keyword>
<dbReference type="EMBL" id="JBHRVA010000003">
    <property type="protein sequence ID" value="MFC3303320.1"/>
    <property type="molecule type" value="Genomic_DNA"/>
</dbReference>
<evidence type="ECO:0000256" key="1">
    <source>
        <dbReference type="ARBA" id="ARBA00004255"/>
    </source>
</evidence>
<proteinExistence type="predicted"/>
<dbReference type="Gene3D" id="1.10.3630.10">
    <property type="entry name" value="yeast vps74-n-term truncation variant domain like"/>
    <property type="match status" value="1"/>
</dbReference>
<evidence type="ECO:0000256" key="4">
    <source>
        <dbReference type="ARBA" id="ARBA00023136"/>
    </source>
</evidence>
<dbReference type="PANTHER" id="PTHR12704">
    <property type="entry name" value="TRANS-GOLGI PROTEIN GMX33"/>
    <property type="match status" value="1"/>
</dbReference>